<feature type="transmembrane region" description="Helical" evidence="1">
    <location>
        <begin position="225"/>
        <end position="251"/>
    </location>
</feature>
<accession>A0A1N7Q6N1</accession>
<feature type="transmembrane region" description="Helical" evidence="1">
    <location>
        <begin position="272"/>
        <end position="291"/>
    </location>
</feature>
<feature type="transmembrane region" description="Helical" evidence="1">
    <location>
        <begin position="74"/>
        <end position="92"/>
    </location>
</feature>
<keyword evidence="3" id="KW-1185">Reference proteome</keyword>
<dbReference type="EMBL" id="FTOA01000011">
    <property type="protein sequence ID" value="SIT18446.1"/>
    <property type="molecule type" value="Genomic_DNA"/>
</dbReference>
<gene>
    <name evidence="2" type="ORF">SAMN05421779_11126</name>
</gene>
<organism evidence="2 3">
    <name type="scientific">Insolitispirillum peregrinum</name>
    <dbReference type="NCBI Taxonomy" id="80876"/>
    <lineage>
        <taxon>Bacteria</taxon>
        <taxon>Pseudomonadati</taxon>
        <taxon>Pseudomonadota</taxon>
        <taxon>Alphaproteobacteria</taxon>
        <taxon>Rhodospirillales</taxon>
        <taxon>Novispirillaceae</taxon>
        <taxon>Insolitispirillum</taxon>
    </lineage>
</organism>
<feature type="transmembrane region" description="Helical" evidence="1">
    <location>
        <begin position="133"/>
        <end position="153"/>
    </location>
</feature>
<evidence type="ECO:0008006" key="4">
    <source>
        <dbReference type="Google" id="ProtNLM"/>
    </source>
</evidence>
<feature type="transmembrane region" description="Helical" evidence="1">
    <location>
        <begin position="26"/>
        <end position="53"/>
    </location>
</feature>
<feature type="transmembrane region" description="Helical" evidence="1">
    <location>
        <begin position="159"/>
        <end position="179"/>
    </location>
</feature>
<reference evidence="2 3" key="1">
    <citation type="submission" date="2017-01" db="EMBL/GenBank/DDBJ databases">
        <authorList>
            <person name="Mah S.A."/>
            <person name="Swanson W.J."/>
            <person name="Moy G.W."/>
            <person name="Vacquier V.D."/>
        </authorList>
    </citation>
    <scope>NUCLEOTIDE SEQUENCE [LARGE SCALE GENOMIC DNA]</scope>
    <source>
        <strain evidence="2 3">DSM 11589</strain>
    </source>
</reference>
<dbReference type="STRING" id="80876.SAMN05421779_11126"/>
<keyword evidence="1" id="KW-1133">Transmembrane helix</keyword>
<feature type="transmembrane region" description="Helical" evidence="1">
    <location>
        <begin position="297"/>
        <end position="320"/>
    </location>
</feature>
<evidence type="ECO:0000313" key="3">
    <source>
        <dbReference type="Proteomes" id="UP000185678"/>
    </source>
</evidence>
<dbReference type="RefSeq" id="WP_139333011.1">
    <property type="nucleotide sequence ID" value="NZ_FTOA01000011.1"/>
</dbReference>
<dbReference type="AlphaFoldDB" id="A0A1N7Q6N1"/>
<name>A0A1N7Q6N1_9PROT</name>
<evidence type="ECO:0000313" key="2">
    <source>
        <dbReference type="EMBL" id="SIT18446.1"/>
    </source>
</evidence>
<proteinExistence type="predicted"/>
<keyword evidence="1" id="KW-0812">Transmembrane</keyword>
<sequence length="383" mass="40631">MGAQGLGQACNFACQLALIALLGKEAFVSLGLGLMAANSVVFLGEIGLGTYFLRESATRDDWLPRWQMATGSRLVGVLIAFVLAWVAIAWAAPAPTTAHSVLLWGIPGLLASVANPLPILFGLGHIRTASFALFSRFVLQSLLCLLIAAVLPLHSAMGIGLAFSAGLILQVIIGQWAGLPPATLCPRRPRSLPPPAAMRLWALSLVGTLHDRSLPFIVSTIRPDLLAVVLLGVQVLQTLSGILSQLDRLLIPATARTGDMPPAAFVPLLHKLLFLSGAIALTIMLTAIVWLPDHRAAVVIFACEWVFGVGEGAVFAFLFARAAERPVTHLMLVVVPLSTIVQVSLSGVLPLEAMLTLRLLVVTLVALQMRRSFRALTPSSAPA</sequence>
<keyword evidence="1" id="KW-0472">Membrane</keyword>
<feature type="transmembrane region" description="Helical" evidence="1">
    <location>
        <begin position="351"/>
        <end position="369"/>
    </location>
</feature>
<protein>
    <recommendedName>
        <fullName evidence="4">Membrane protein involved in the export of O-antigen and teichoic acid</fullName>
    </recommendedName>
</protein>
<dbReference type="OrthoDB" id="5994301at2"/>
<dbReference type="Proteomes" id="UP000185678">
    <property type="component" value="Unassembled WGS sequence"/>
</dbReference>
<evidence type="ECO:0000256" key="1">
    <source>
        <dbReference type="SAM" id="Phobius"/>
    </source>
</evidence>
<feature type="transmembrane region" description="Helical" evidence="1">
    <location>
        <begin position="98"/>
        <end position="121"/>
    </location>
</feature>